<dbReference type="Proteomes" id="UP000694382">
    <property type="component" value="Chromosome 3"/>
</dbReference>
<evidence type="ECO:0000313" key="10">
    <source>
        <dbReference type="Proteomes" id="UP000694382"/>
    </source>
</evidence>
<organism evidence="9 10">
    <name type="scientific">Geospiza parvula</name>
    <name type="common">Small tree-finch</name>
    <name type="synonym">Camarhynchus parvulus</name>
    <dbReference type="NCBI Taxonomy" id="87175"/>
    <lineage>
        <taxon>Eukaryota</taxon>
        <taxon>Metazoa</taxon>
        <taxon>Chordata</taxon>
        <taxon>Craniata</taxon>
        <taxon>Vertebrata</taxon>
        <taxon>Euteleostomi</taxon>
        <taxon>Archelosauria</taxon>
        <taxon>Archosauria</taxon>
        <taxon>Dinosauria</taxon>
        <taxon>Saurischia</taxon>
        <taxon>Theropoda</taxon>
        <taxon>Coelurosauria</taxon>
        <taxon>Aves</taxon>
        <taxon>Neognathae</taxon>
        <taxon>Neoaves</taxon>
        <taxon>Telluraves</taxon>
        <taxon>Australaves</taxon>
        <taxon>Passeriformes</taxon>
        <taxon>Thraupidae</taxon>
        <taxon>Camarhynchus</taxon>
    </lineage>
</organism>
<evidence type="ECO:0000256" key="8">
    <source>
        <dbReference type="RuleBase" id="RU363053"/>
    </source>
</evidence>
<protein>
    <recommendedName>
        <fullName evidence="6">Mitochondrial inner membrane protein Mpv17</fullName>
    </recommendedName>
    <alternativeName>
        <fullName evidence="7">Protein Mpv17</fullName>
    </alternativeName>
</protein>
<evidence type="ECO:0000256" key="7">
    <source>
        <dbReference type="ARBA" id="ARBA00049801"/>
    </source>
</evidence>
<evidence type="ECO:0000256" key="3">
    <source>
        <dbReference type="ARBA" id="ARBA00022692"/>
    </source>
</evidence>
<comment type="subcellular location">
    <subcellularLocation>
        <location evidence="1">Membrane</location>
        <topology evidence="1">Multi-pass membrane protein</topology>
    </subcellularLocation>
</comment>
<proteinExistence type="inferred from homology"/>
<keyword evidence="10" id="KW-1185">Reference proteome</keyword>
<reference evidence="9" key="1">
    <citation type="submission" date="2020-02" db="EMBL/GenBank/DDBJ databases">
        <authorList>
            <person name="Enbody D E."/>
            <person name="Pettersson E M."/>
        </authorList>
    </citation>
    <scope>NUCLEOTIDE SEQUENCE [LARGE SCALE GENOMIC DNA]</scope>
</reference>
<name>A0A8U8AKY8_GEOPR</name>
<dbReference type="Pfam" id="PF04117">
    <property type="entry name" value="Mpv17_PMP22"/>
    <property type="match status" value="1"/>
</dbReference>
<reference evidence="9" key="3">
    <citation type="submission" date="2025-09" db="UniProtKB">
        <authorList>
            <consortium name="Ensembl"/>
        </authorList>
    </citation>
    <scope>IDENTIFICATION</scope>
</reference>
<dbReference type="GO" id="GO:1901858">
    <property type="term" value="P:regulation of mitochondrial DNA metabolic process"/>
    <property type="evidence" value="ECO:0007669"/>
    <property type="project" value="TreeGrafter"/>
</dbReference>
<dbReference type="GO" id="GO:0015267">
    <property type="term" value="F:channel activity"/>
    <property type="evidence" value="ECO:0007669"/>
    <property type="project" value="TreeGrafter"/>
</dbReference>
<keyword evidence="4" id="KW-1133">Transmembrane helix</keyword>
<evidence type="ECO:0000313" key="9">
    <source>
        <dbReference type="Ensembl" id="ENSCPVP00000026664.1"/>
    </source>
</evidence>
<dbReference type="Ensembl" id="ENSCPVT00000024504.1">
    <property type="protein sequence ID" value="ENSCPVP00000026664.1"/>
    <property type="gene ID" value="ENSCPVG00000016779.1"/>
</dbReference>
<dbReference type="PANTHER" id="PTHR11266">
    <property type="entry name" value="PEROXISOMAL MEMBRANE PROTEIN 2, PXMP2 MPV17"/>
    <property type="match status" value="1"/>
</dbReference>
<dbReference type="GO" id="GO:0005739">
    <property type="term" value="C:mitochondrion"/>
    <property type="evidence" value="ECO:0007669"/>
    <property type="project" value="TreeGrafter"/>
</dbReference>
<keyword evidence="3" id="KW-0812">Transmembrane</keyword>
<sequence>ADRGHGQHSEDSIHLPLLILTSSCHGSCLAFPRDPAVVGDGCRLCPGIPGLDGGAGLAWSSAGSALSPGLGRIRLSARREASAEHPSPRAGLLASATGSLPSRLSHGRAARGLVLLPWDGAVTRPWLWHQDTAAPWAPRAVPAQCPAPSLLPRRGLGSTELGRGSQPSLGTKPCAPPVAQRALGGMVLVALSVPPSWLGKAWPGLPGLRAQQWSWAPVAGMGALSAHTSFFFQDYMDALVTNYCIWPPVQIANFYFVPLQHRLAVVQCVAIVWNCYLSWKANRM</sequence>
<keyword evidence="5" id="KW-0472">Membrane</keyword>
<evidence type="ECO:0000256" key="4">
    <source>
        <dbReference type="ARBA" id="ARBA00022989"/>
    </source>
</evidence>
<dbReference type="PANTHER" id="PTHR11266:SF17">
    <property type="entry name" value="PROTEIN MPV17"/>
    <property type="match status" value="1"/>
</dbReference>
<accession>A0A8U8AKY8</accession>
<evidence type="ECO:0000256" key="6">
    <source>
        <dbReference type="ARBA" id="ARBA00049743"/>
    </source>
</evidence>
<comment type="similarity">
    <text evidence="2 8">Belongs to the peroxisomal membrane protein PXMP2/4 family.</text>
</comment>
<dbReference type="InterPro" id="IPR007248">
    <property type="entry name" value="Mpv17_PMP22"/>
</dbReference>
<evidence type="ECO:0000256" key="2">
    <source>
        <dbReference type="ARBA" id="ARBA00006824"/>
    </source>
</evidence>
<dbReference type="GO" id="GO:0016020">
    <property type="term" value="C:membrane"/>
    <property type="evidence" value="ECO:0007669"/>
    <property type="project" value="UniProtKB-SubCell"/>
</dbReference>
<evidence type="ECO:0000256" key="5">
    <source>
        <dbReference type="ARBA" id="ARBA00023136"/>
    </source>
</evidence>
<reference evidence="9" key="2">
    <citation type="submission" date="2025-08" db="UniProtKB">
        <authorList>
            <consortium name="Ensembl"/>
        </authorList>
    </citation>
    <scope>IDENTIFICATION</scope>
</reference>
<dbReference type="AlphaFoldDB" id="A0A8U8AKY8"/>
<evidence type="ECO:0000256" key="1">
    <source>
        <dbReference type="ARBA" id="ARBA00004141"/>
    </source>
</evidence>